<reference evidence="2 3" key="1">
    <citation type="submission" date="2024-02" db="EMBL/GenBank/DDBJ databases">
        <title>Deinococcus aluminii NBRC 112889.</title>
        <authorList>
            <person name="Ichikawa N."/>
            <person name="Katano-Makiyama Y."/>
            <person name="Hidaka K."/>
        </authorList>
    </citation>
    <scope>NUCLEOTIDE SEQUENCE [LARGE SCALE GENOMIC DNA]</scope>
    <source>
        <strain evidence="2 3">NBRC 112889</strain>
    </source>
</reference>
<feature type="region of interest" description="Disordered" evidence="1">
    <location>
        <begin position="132"/>
        <end position="184"/>
    </location>
</feature>
<proteinExistence type="predicted"/>
<keyword evidence="3" id="KW-1185">Reference proteome</keyword>
<comment type="caution">
    <text evidence="2">The sequence shown here is derived from an EMBL/GenBank/DDBJ whole genome shotgun (WGS) entry which is preliminary data.</text>
</comment>
<feature type="compositionally biased region" description="Low complexity" evidence="1">
    <location>
        <begin position="137"/>
        <end position="159"/>
    </location>
</feature>
<dbReference type="Proteomes" id="UP001404956">
    <property type="component" value="Unassembled WGS sequence"/>
</dbReference>
<dbReference type="RefSeq" id="WP_345455181.1">
    <property type="nucleotide sequence ID" value="NZ_BAABRV010000006.1"/>
</dbReference>
<evidence type="ECO:0000256" key="1">
    <source>
        <dbReference type="SAM" id="MobiDB-lite"/>
    </source>
</evidence>
<organism evidence="2 3">
    <name type="scientific">Deinococcus aluminii</name>
    <dbReference type="NCBI Taxonomy" id="1656885"/>
    <lineage>
        <taxon>Bacteria</taxon>
        <taxon>Thermotogati</taxon>
        <taxon>Deinococcota</taxon>
        <taxon>Deinococci</taxon>
        <taxon>Deinococcales</taxon>
        <taxon>Deinococcaceae</taxon>
        <taxon>Deinococcus</taxon>
    </lineage>
</organism>
<sequence length="184" mass="20336">MTEPQTANTVQYRKLSEIVQQYQPEDLLLILEHFEEGLSSVVQALPLADKFDVRVMEQDGQVKKRQVPDELVMLTPEGEAWFDCKAQETRQVHLEQRGNIAVNAERILSGQDDFAALFEARRKFIIQKLKDEKKGKTATNTTTGKKASGKSNTGKSAKTSHTKPTQDGGAPAPDPTTNPATAEA</sequence>
<evidence type="ECO:0000313" key="2">
    <source>
        <dbReference type="EMBL" id="GAA5534125.1"/>
    </source>
</evidence>
<evidence type="ECO:0000313" key="3">
    <source>
        <dbReference type="Proteomes" id="UP001404956"/>
    </source>
</evidence>
<gene>
    <name evidence="2" type="ORF">Dalu01_02533</name>
</gene>
<feature type="compositionally biased region" description="Low complexity" evidence="1">
    <location>
        <begin position="175"/>
        <end position="184"/>
    </location>
</feature>
<dbReference type="EMBL" id="BAABRV010000006">
    <property type="protein sequence ID" value="GAA5534125.1"/>
    <property type="molecule type" value="Genomic_DNA"/>
</dbReference>
<protein>
    <submittedName>
        <fullName evidence="2">Uncharacterized protein</fullName>
    </submittedName>
</protein>
<accession>A0ABP9XFJ2</accession>
<name>A0ABP9XFJ2_9DEIO</name>